<keyword evidence="4" id="KW-1185">Reference proteome</keyword>
<feature type="transmembrane region" description="Helical" evidence="1">
    <location>
        <begin position="35"/>
        <end position="61"/>
    </location>
</feature>
<dbReference type="Proteomes" id="UP001301869">
    <property type="component" value="Chromosome"/>
</dbReference>
<feature type="signal peptide" evidence="2">
    <location>
        <begin position="1"/>
        <end position="19"/>
    </location>
</feature>
<dbReference type="RefSeq" id="WP_311885393.1">
    <property type="nucleotide sequence ID" value="NZ_CP119391.1"/>
</dbReference>
<gene>
    <name evidence="3" type="ORF">P1P91_06610</name>
</gene>
<evidence type="ECO:0000313" key="4">
    <source>
        <dbReference type="Proteomes" id="UP001301869"/>
    </source>
</evidence>
<name>A0ABY9Z3W9_9GAMM</name>
<sequence length="102" mass="10463">MPIAAATVLFVPAMMPVLAAIAALPAVFVLPVPAVIMAALVVVSMLAVVVMAVVAVVAVALRTVRKPRVSLLGDGATGYQCASHGKNGERLLEHELLLLLIA</sequence>
<evidence type="ECO:0000256" key="1">
    <source>
        <dbReference type="SAM" id="Phobius"/>
    </source>
</evidence>
<feature type="chain" id="PRO_5045977059" evidence="2">
    <location>
        <begin position="20"/>
        <end position="102"/>
    </location>
</feature>
<keyword evidence="2" id="KW-0732">Signal</keyword>
<evidence type="ECO:0000313" key="3">
    <source>
        <dbReference type="EMBL" id="WNK21340.1"/>
    </source>
</evidence>
<organism evidence="3 4">
    <name type="scientific">Halomonas piscis</name>
    <dbReference type="NCBI Taxonomy" id="3031727"/>
    <lineage>
        <taxon>Bacteria</taxon>
        <taxon>Pseudomonadati</taxon>
        <taxon>Pseudomonadota</taxon>
        <taxon>Gammaproteobacteria</taxon>
        <taxon>Oceanospirillales</taxon>
        <taxon>Halomonadaceae</taxon>
        <taxon>Halomonas</taxon>
    </lineage>
</organism>
<protein>
    <submittedName>
        <fullName evidence="3">Uncharacterized protein</fullName>
    </submittedName>
</protein>
<reference evidence="3 4" key="1">
    <citation type="submission" date="2023-03" db="EMBL/GenBank/DDBJ databases">
        <title>Halomonas sp. nov., isolated from Korean tranditional fermented seafood 'Jeotgal'.</title>
        <authorList>
            <person name="Kim B."/>
            <person name="Shin N.-R."/>
        </authorList>
    </citation>
    <scope>NUCLEOTIDE SEQUENCE [LARGE SCALE GENOMIC DNA]</scope>
    <source>
        <strain evidence="3 4">SG2L-4</strain>
    </source>
</reference>
<accession>A0ABY9Z3W9</accession>
<keyword evidence="1" id="KW-0472">Membrane</keyword>
<dbReference type="EMBL" id="CP119391">
    <property type="protein sequence ID" value="WNK21340.1"/>
    <property type="molecule type" value="Genomic_DNA"/>
</dbReference>
<keyword evidence="1" id="KW-0812">Transmembrane</keyword>
<proteinExistence type="predicted"/>
<keyword evidence="1" id="KW-1133">Transmembrane helix</keyword>
<evidence type="ECO:0000256" key="2">
    <source>
        <dbReference type="SAM" id="SignalP"/>
    </source>
</evidence>